<dbReference type="EC" id="6.1.1.20" evidence="2"/>
<dbReference type="RefSeq" id="YP_009315233.1">
    <property type="nucleotide sequence ID" value="NC_031665.1"/>
</dbReference>
<keyword evidence="9" id="KW-0030">Aminoacyl-tRNA synthetase</keyword>
<evidence type="ECO:0000256" key="5">
    <source>
        <dbReference type="ARBA" id="ARBA00022741"/>
    </source>
</evidence>
<evidence type="ECO:0000256" key="4">
    <source>
        <dbReference type="ARBA" id="ARBA00022723"/>
    </source>
</evidence>
<dbReference type="PROSITE" id="PS51483">
    <property type="entry name" value="B5"/>
    <property type="match status" value="1"/>
</dbReference>
<dbReference type="SUPFAM" id="SSF46955">
    <property type="entry name" value="Putative DNA-binding domain"/>
    <property type="match status" value="2"/>
</dbReference>
<dbReference type="InterPro" id="IPR005121">
    <property type="entry name" value="Fdx_antiC-bd"/>
</dbReference>
<keyword evidence="4" id="KW-0479">Metal-binding</keyword>
<dbReference type="GO" id="GO:0005737">
    <property type="term" value="C:cytoplasm"/>
    <property type="evidence" value="ECO:0007669"/>
    <property type="project" value="UniProtKB-ARBA"/>
</dbReference>
<keyword evidence="6" id="KW-0067">ATP-binding</keyword>
<evidence type="ECO:0000256" key="1">
    <source>
        <dbReference type="ARBA" id="ARBA00001946"/>
    </source>
</evidence>
<organism evidence="12">
    <name type="scientific">Titanophycus setchellii</name>
    <dbReference type="NCBI Taxonomy" id="940129"/>
    <lineage>
        <taxon>Eukaryota</taxon>
        <taxon>Rhodophyta</taxon>
        <taxon>Florideophyceae</taxon>
        <taxon>Nemaliophycidae</taxon>
        <taxon>Nemaliales</taxon>
        <taxon>Liagoraceae</taxon>
        <taxon>Titanophycus</taxon>
    </lineage>
</organism>
<evidence type="ECO:0000259" key="10">
    <source>
        <dbReference type="PROSITE" id="PS51447"/>
    </source>
</evidence>
<dbReference type="GeneID" id="29999500"/>
<dbReference type="Gene3D" id="3.30.70.380">
    <property type="entry name" value="Ferrodoxin-fold anticodon-binding domain"/>
    <property type="match status" value="1"/>
</dbReference>
<dbReference type="Pfam" id="PF03483">
    <property type="entry name" value="B3_4"/>
    <property type="match status" value="1"/>
</dbReference>
<dbReference type="PANTHER" id="PTHR10947">
    <property type="entry name" value="PHENYLALANYL-TRNA SYNTHETASE BETA CHAIN AND LEUCINE-RICH REPEAT-CONTAINING PROTEIN 47"/>
    <property type="match status" value="1"/>
</dbReference>
<dbReference type="GO" id="GO:0004826">
    <property type="term" value="F:phenylalanine-tRNA ligase activity"/>
    <property type="evidence" value="ECO:0007669"/>
    <property type="project" value="UniProtKB-EC"/>
</dbReference>
<dbReference type="EMBL" id="LT622874">
    <property type="protein sequence ID" value="SCW23688.1"/>
    <property type="molecule type" value="Genomic_DNA"/>
</dbReference>
<evidence type="ECO:0000259" key="11">
    <source>
        <dbReference type="PROSITE" id="PS51483"/>
    </source>
</evidence>
<dbReference type="GO" id="GO:0005524">
    <property type="term" value="F:ATP binding"/>
    <property type="evidence" value="ECO:0007669"/>
    <property type="project" value="UniProtKB-KW"/>
</dbReference>
<accession>A0A1G4NYF3</accession>
<dbReference type="InterPro" id="IPR036690">
    <property type="entry name" value="Fdx_antiC-bd_sf"/>
</dbReference>
<dbReference type="SUPFAM" id="SSF55681">
    <property type="entry name" value="Class II aaRS and biotin synthetases"/>
    <property type="match status" value="1"/>
</dbReference>
<dbReference type="SMART" id="SM00896">
    <property type="entry name" value="FDX-ACB"/>
    <property type="match status" value="1"/>
</dbReference>
<dbReference type="AlphaFoldDB" id="A0A1G4NYF3"/>
<evidence type="ECO:0000256" key="9">
    <source>
        <dbReference type="ARBA" id="ARBA00023146"/>
    </source>
</evidence>
<keyword evidence="5" id="KW-0547">Nucleotide-binding</keyword>
<evidence type="ECO:0000256" key="7">
    <source>
        <dbReference type="ARBA" id="ARBA00022842"/>
    </source>
</evidence>
<dbReference type="GO" id="GO:0000287">
    <property type="term" value="F:magnesium ion binding"/>
    <property type="evidence" value="ECO:0007669"/>
    <property type="project" value="InterPro"/>
</dbReference>
<dbReference type="InterPro" id="IPR005147">
    <property type="entry name" value="tRNA_synthase_B5-dom"/>
</dbReference>
<reference evidence="12" key="1">
    <citation type="submission" date="2016-10" db="EMBL/GenBank/DDBJ databases">
        <title>Chloroplast genomes as a tool to resolve red algal phylogenies: a case study in the Nemaliales.</title>
        <authorList>
            <person name="Costa J.F."/>
            <person name="Lin S.M."/>
            <person name="Macaya E.C."/>
            <person name="Fernandez-Garcia C."/>
            <person name="Verbruggen H."/>
        </authorList>
    </citation>
    <scope>NUCLEOTIDE SEQUENCE</scope>
    <source>
        <strain evidence="12">J.0604</strain>
    </source>
</reference>
<keyword evidence="3 12" id="KW-0436">Ligase</keyword>
<dbReference type="Gene3D" id="3.30.56.10">
    <property type="match status" value="2"/>
</dbReference>
<name>A0A1G4NYF3_9FLOR</name>
<dbReference type="GO" id="GO:0006432">
    <property type="term" value="P:phenylalanyl-tRNA aminoacylation"/>
    <property type="evidence" value="ECO:0007669"/>
    <property type="project" value="InterPro"/>
</dbReference>
<evidence type="ECO:0000256" key="2">
    <source>
        <dbReference type="ARBA" id="ARBA00012814"/>
    </source>
</evidence>
<dbReference type="PANTHER" id="PTHR10947:SF3">
    <property type="entry name" value="LEUCINE-RICH REPEAT-CONTAINING PROTEIN 47"/>
    <property type="match status" value="1"/>
</dbReference>
<dbReference type="PROSITE" id="PS51447">
    <property type="entry name" value="FDX_ACB"/>
    <property type="match status" value="1"/>
</dbReference>
<dbReference type="InterPro" id="IPR020825">
    <property type="entry name" value="Phe-tRNA_synthase-like_B3/B4"/>
</dbReference>
<dbReference type="SUPFAM" id="SSF54991">
    <property type="entry name" value="Anticodon-binding domain of PheRS"/>
    <property type="match status" value="1"/>
</dbReference>
<dbReference type="SUPFAM" id="SSF56037">
    <property type="entry name" value="PheT/TilS domain"/>
    <property type="match status" value="1"/>
</dbReference>
<dbReference type="InterPro" id="IPR045060">
    <property type="entry name" value="Phe-tRNA-ligase_IIc_bsu"/>
</dbReference>
<dbReference type="Gene3D" id="3.50.40.10">
    <property type="entry name" value="Phenylalanyl-trna Synthetase, Chain B, domain 3"/>
    <property type="match status" value="1"/>
</dbReference>
<gene>
    <name evidence="12" type="primary">syfB</name>
    <name evidence="12" type="ORF">J0604_227</name>
</gene>
<sequence>MNISWHWLGQLVDINNTTPAKLSNKLTLAGFELENIKKDVDNDDNILHISSTANRSDTNYFVGIAQEISSILQCELNLSHIQSNIPIVKKSIICNHSYQEHYITSVIDEVTITESPQWLQKRLALYDITSINNLCDIINFIQLKWGQTIQVLKINEESKETTVKQLQDLKINRNIRNKSISTNKDQWKNNTNIILQLSAYEDGIKEKIVRHNQFPKTTKNFKLSSSDVSNQYKMEAYIEAIILINKLCQAKQPDTIIYISTHKQIKHPISFSYNKNNKILGPVLSYIDKSRRTYIGPNKIDDLFHQLSYITHNHINACYVEIPSYRLEDITREVDLIEEISRLQGFNHFVDTLPKSTSQGHQSIYKYRINQIRSICRSMGLHEVIHTSIGSQYNTTIHNPLSVEYSSIRNELLSKLIQSVKYNIKQTKQTLDIFEIGRIFISREAQYNEVTHIAGILGGNKYIRNQWDSKPQNITWFQAKGDLEELFERININIIWQPSSINDTLTYCTFNESKHYFKKHQYAILHSERGEPIGLFGEINITDNSIQNTEKLYGFEINIESLINIKVHKSFHQFTPYTKYPSIIRDIKIDVPKNWPMAQILENLHIMNEPIIESIELFDVYINKKHKSLGFRITYSNPNSTLTTKEVNTIEKKFKNIYIQS</sequence>
<dbReference type="InterPro" id="IPR009061">
    <property type="entry name" value="DNA-bd_dom_put_sf"/>
</dbReference>
<keyword evidence="12" id="KW-0150">Chloroplast</keyword>
<comment type="cofactor">
    <cofactor evidence="1">
        <name>Mg(2+)</name>
        <dbReference type="ChEBI" id="CHEBI:18420"/>
    </cofactor>
</comment>
<dbReference type="SMART" id="SM00874">
    <property type="entry name" value="B5"/>
    <property type="match status" value="1"/>
</dbReference>
<dbReference type="InterPro" id="IPR045864">
    <property type="entry name" value="aa-tRNA-synth_II/BPL/LPL"/>
</dbReference>
<dbReference type="InterPro" id="IPR005146">
    <property type="entry name" value="B3/B4_tRNA-bd"/>
</dbReference>
<evidence type="ECO:0000256" key="3">
    <source>
        <dbReference type="ARBA" id="ARBA00022598"/>
    </source>
</evidence>
<evidence type="ECO:0000313" key="12">
    <source>
        <dbReference type="EMBL" id="SCW23688.1"/>
    </source>
</evidence>
<feature type="domain" description="FDX-ACB" evidence="10">
    <location>
        <begin position="578"/>
        <end position="661"/>
    </location>
</feature>
<feature type="domain" description="B5" evidence="11">
    <location>
        <begin position="264"/>
        <end position="351"/>
    </location>
</feature>
<reference evidence="12" key="2">
    <citation type="submission" date="2016-10" db="EMBL/GenBank/DDBJ databases">
        <authorList>
            <person name="de Groot N.N."/>
        </authorList>
    </citation>
    <scope>NUCLEOTIDE SEQUENCE</scope>
    <source>
        <strain evidence="12">J.0604</strain>
    </source>
</reference>
<protein>
    <recommendedName>
        <fullName evidence="2">phenylalanine--tRNA ligase</fullName>
        <ecNumber evidence="2">6.1.1.20</ecNumber>
    </recommendedName>
</protein>
<evidence type="ECO:0000256" key="8">
    <source>
        <dbReference type="ARBA" id="ARBA00022917"/>
    </source>
</evidence>
<proteinExistence type="predicted"/>
<dbReference type="Pfam" id="PF03484">
    <property type="entry name" value="B5"/>
    <property type="match status" value="1"/>
</dbReference>
<dbReference type="InterPro" id="IPR041616">
    <property type="entry name" value="PheRS_beta_core"/>
</dbReference>
<dbReference type="GO" id="GO:0003723">
    <property type="term" value="F:RNA binding"/>
    <property type="evidence" value="ECO:0007669"/>
    <property type="project" value="InterPro"/>
</dbReference>
<dbReference type="Pfam" id="PF17759">
    <property type="entry name" value="tRNA_synthFbeta"/>
    <property type="match status" value="1"/>
</dbReference>
<dbReference type="Gene3D" id="3.30.930.10">
    <property type="entry name" value="Bira Bifunctional Protein, Domain 2"/>
    <property type="match status" value="1"/>
</dbReference>
<geneLocation type="chloroplast" evidence="12"/>
<dbReference type="Pfam" id="PF03147">
    <property type="entry name" value="FDX-ACB"/>
    <property type="match status" value="1"/>
</dbReference>
<keyword evidence="7" id="KW-0460">Magnesium</keyword>
<evidence type="ECO:0000256" key="6">
    <source>
        <dbReference type="ARBA" id="ARBA00022840"/>
    </source>
</evidence>
<keyword evidence="8" id="KW-0648">Protein biosynthesis</keyword>
<keyword evidence="12" id="KW-0934">Plastid</keyword>